<reference evidence="1 2" key="1">
    <citation type="submission" date="2016-10" db="EMBL/GenBank/DDBJ databases">
        <authorList>
            <person name="de Groot N.N."/>
        </authorList>
    </citation>
    <scope>NUCLEOTIDE SEQUENCE [LARGE SCALE GENOMIC DNA]</scope>
    <source>
        <strain evidence="2">L7-484,KACC 16230,DSM 25025</strain>
    </source>
</reference>
<dbReference type="Proteomes" id="UP000198793">
    <property type="component" value="Unassembled WGS sequence"/>
</dbReference>
<accession>A0A1H0K684</accession>
<dbReference type="RefSeq" id="WP_090675128.1">
    <property type="nucleotide sequence ID" value="NZ_FNIT01000007.1"/>
</dbReference>
<dbReference type="Gene3D" id="2.40.100.20">
    <property type="match status" value="1"/>
</dbReference>
<name>A0A1H0K684_9HYPH</name>
<keyword evidence="2" id="KW-1185">Reference proteome</keyword>
<protein>
    <recommendedName>
        <fullName evidence="3">Cyclophilin-like superfamily protein</fullName>
    </recommendedName>
</protein>
<dbReference type="InterPro" id="IPR024532">
    <property type="entry name" value="DUF3830"/>
</dbReference>
<sequence>MLLQPDCRVVIDETPFPARFTPERAPRTVAAMRAVLPYRERVIHVRWSGEAVWIPLGAHDFGLGYEDATSHPAPGEMILYPGGVSETEILLGYGAVSFASKAGPLAGNPFLRILGDLDTLAALGRETLQTGAKAIRIEAP</sequence>
<evidence type="ECO:0000313" key="2">
    <source>
        <dbReference type="Proteomes" id="UP000198793"/>
    </source>
</evidence>
<dbReference type="EMBL" id="FNIT01000007">
    <property type="protein sequence ID" value="SDO51578.1"/>
    <property type="molecule type" value="Genomic_DNA"/>
</dbReference>
<dbReference type="OrthoDB" id="2082589at2"/>
<evidence type="ECO:0008006" key="3">
    <source>
        <dbReference type="Google" id="ProtNLM"/>
    </source>
</evidence>
<proteinExistence type="predicted"/>
<dbReference type="AlphaFoldDB" id="A0A1H0K684"/>
<dbReference type="STRING" id="1166073.SAMN05192530_107121"/>
<evidence type="ECO:0000313" key="1">
    <source>
        <dbReference type="EMBL" id="SDO51578.1"/>
    </source>
</evidence>
<organism evidence="1 2">
    <name type="scientific">Aureimonas jatrophae</name>
    <dbReference type="NCBI Taxonomy" id="1166073"/>
    <lineage>
        <taxon>Bacteria</taxon>
        <taxon>Pseudomonadati</taxon>
        <taxon>Pseudomonadota</taxon>
        <taxon>Alphaproteobacteria</taxon>
        <taxon>Hyphomicrobiales</taxon>
        <taxon>Aurantimonadaceae</taxon>
        <taxon>Aureimonas</taxon>
    </lineage>
</organism>
<dbReference type="Pfam" id="PF12903">
    <property type="entry name" value="DUF3830"/>
    <property type="match status" value="1"/>
</dbReference>
<gene>
    <name evidence="1" type="ORF">SAMN05192530_107121</name>
</gene>